<keyword evidence="5" id="KW-1185">Reference proteome</keyword>
<accession>S3EH48</accession>
<evidence type="ECO:0000313" key="5">
    <source>
        <dbReference type="Proteomes" id="UP000053688"/>
    </source>
</evidence>
<dbReference type="InterPro" id="IPR051400">
    <property type="entry name" value="HAD-like_hydrolase"/>
</dbReference>
<sequence length="238" mass="27691">MQFYRHLSEIKAMTFDLDDTLYDNQPIMHQLEKKMLIWLHKKHPISSTQPITWWKQIKYKLLEKKPLLKHDVTLWLFYQIEQGLIQLEYSFSKARKAAKESIEKMLELRSQFKVSYETHQILASLAEKIPIAAITNGNVNVNKIGLSPYFQLVLKAGRDGLAKPYPDMFIQAKQFLKLHSHQILHIGDHLLTDVLGAKKNGFQACWYNNQGKNLIKKSNAKLLPDIEINQLNSVLLLI</sequence>
<dbReference type="STRING" id="28176.CF66_3063"/>
<dbReference type="NCBIfam" id="NF008018">
    <property type="entry name" value="PRK10748.1"/>
    <property type="match status" value="1"/>
</dbReference>
<dbReference type="GO" id="GO:0016787">
    <property type="term" value="F:hydrolase activity"/>
    <property type="evidence" value="ECO:0007669"/>
    <property type="project" value="UniProtKB-KW"/>
</dbReference>
<dbReference type="Gene3D" id="3.40.50.1000">
    <property type="entry name" value="HAD superfamily/HAD-like"/>
    <property type="match status" value="1"/>
</dbReference>
<dbReference type="eggNOG" id="COG1011">
    <property type="taxonomic scope" value="Bacteria"/>
</dbReference>
<dbReference type="SUPFAM" id="SSF56784">
    <property type="entry name" value="HAD-like"/>
    <property type="match status" value="1"/>
</dbReference>
<dbReference type="Proteomes" id="UP000053688">
    <property type="component" value="Unassembled WGS sequence"/>
</dbReference>
<dbReference type="Gene3D" id="1.20.120.1600">
    <property type="match status" value="1"/>
</dbReference>
<dbReference type="EMBL" id="AMSD01000002">
    <property type="protein sequence ID" value="EPE37508.1"/>
    <property type="molecule type" value="Genomic_DNA"/>
</dbReference>
<dbReference type="PANTHER" id="PTHR46470:SF4">
    <property type="entry name" value="5-AMINO-6-(5-PHOSPHO-D-RIBITYLAMINO)URACIL PHOSPHATASE YIGB"/>
    <property type="match status" value="1"/>
</dbReference>
<dbReference type="PATRIC" id="fig|1236703.3.peg.842"/>
<dbReference type="GO" id="GO:0009231">
    <property type="term" value="P:riboflavin biosynthetic process"/>
    <property type="evidence" value="ECO:0007669"/>
    <property type="project" value="TreeGrafter"/>
</dbReference>
<gene>
    <name evidence="4" type="ORF">O1U_0812</name>
</gene>
<dbReference type="InterPro" id="IPR023214">
    <property type="entry name" value="HAD_sf"/>
</dbReference>
<protein>
    <submittedName>
        <fullName evidence="4">HAD-superfamily hydrolase, subfamily IA</fullName>
    </submittedName>
</protein>
<dbReference type="PRINTS" id="PR00413">
    <property type="entry name" value="HADHALOGNASE"/>
</dbReference>
<dbReference type="Pfam" id="PF00702">
    <property type="entry name" value="Hydrolase"/>
    <property type="match status" value="1"/>
</dbReference>
<evidence type="ECO:0000313" key="4">
    <source>
        <dbReference type="EMBL" id="EPE37508.1"/>
    </source>
</evidence>
<dbReference type="PANTHER" id="PTHR46470">
    <property type="entry name" value="N-ACYLNEURAMINATE-9-PHOSPHATASE"/>
    <property type="match status" value="1"/>
</dbReference>
<dbReference type="AlphaFoldDB" id="S3EH48"/>
<dbReference type="RefSeq" id="WP_016504140.1">
    <property type="nucleotide sequence ID" value="NZ_AMSD01000002.1"/>
</dbReference>
<dbReference type="InterPro" id="IPR006439">
    <property type="entry name" value="HAD-SF_hydro_IA"/>
</dbReference>
<keyword evidence="2 4" id="KW-0378">Hydrolase</keyword>
<dbReference type="SFLD" id="SFLDG01129">
    <property type="entry name" value="C1.5:_HAD__Beta-PGM__Phosphata"/>
    <property type="match status" value="1"/>
</dbReference>
<dbReference type="InterPro" id="IPR036412">
    <property type="entry name" value="HAD-like_sf"/>
</dbReference>
<dbReference type="SFLD" id="SFLDS00003">
    <property type="entry name" value="Haloacid_Dehalogenase"/>
    <property type="match status" value="1"/>
</dbReference>
<reference evidence="4 5" key="1">
    <citation type="journal article" date="2014" name="Environ. Microbiol.">
        <title>Genomic signatures of obligate host dependence in the luminous bacterial symbiont of a vertebrate.</title>
        <authorList>
            <person name="Hendry T.A."/>
            <person name="de Wet J.R."/>
            <person name="Dunlap P.V."/>
        </authorList>
    </citation>
    <scope>NUCLEOTIDE SEQUENCE [LARGE SCALE GENOMIC DNA]</scope>
    <source>
        <strain evidence="4 5">Akat1</strain>
    </source>
</reference>
<evidence type="ECO:0000256" key="1">
    <source>
        <dbReference type="ARBA" id="ARBA00001946"/>
    </source>
</evidence>
<proteinExistence type="predicted"/>
<organism evidence="4 5">
    <name type="scientific">Candidatus Photodesmus katoptron Akat1</name>
    <dbReference type="NCBI Taxonomy" id="1236703"/>
    <lineage>
        <taxon>Bacteria</taxon>
        <taxon>Pseudomonadati</taxon>
        <taxon>Pseudomonadota</taxon>
        <taxon>Gammaproteobacteria</taxon>
        <taxon>Vibrionales</taxon>
        <taxon>Vibrionaceae</taxon>
        <taxon>Candidatus Photodesmus</taxon>
    </lineage>
</organism>
<comment type="caution">
    <text evidence="4">The sequence shown here is derived from an EMBL/GenBank/DDBJ whole genome shotgun (WGS) entry which is preliminary data.</text>
</comment>
<keyword evidence="3" id="KW-0460">Magnesium</keyword>
<evidence type="ECO:0000256" key="2">
    <source>
        <dbReference type="ARBA" id="ARBA00022801"/>
    </source>
</evidence>
<dbReference type="NCBIfam" id="TIGR01549">
    <property type="entry name" value="HAD-SF-IA-v1"/>
    <property type="match status" value="1"/>
</dbReference>
<comment type="cofactor">
    <cofactor evidence="1">
        <name>Mg(2+)</name>
        <dbReference type="ChEBI" id="CHEBI:18420"/>
    </cofactor>
</comment>
<name>S3EH48_9GAMM</name>
<evidence type="ECO:0000256" key="3">
    <source>
        <dbReference type="ARBA" id="ARBA00022842"/>
    </source>
</evidence>